<comment type="caution">
    <text evidence="1">The sequence shown here is derived from an EMBL/GenBank/DDBJ whole genome shotgun (WGS) entry which is preliminary data.</text>
</comment>
<dbReference type="RefSeq" id="WP_167990343.1">
    <property type="nucleotide sequence ID" value="NZ_JAATJL010000001.1"/>
</dbReference>
<dbReference type="Proteomes" id="UP000547458">
    <property type="component" value="Unassembled WGS sequence"/>
</dbReference>
<keyword evidence="2" id="KW-1185">Reference proteome</keyword>
<dbReference type="AlphaFoldDB" id="A0A846RD66"/>
<protein>
    <submittedName>
        <fullName evidence="1">Uncharacterized protein</fullName>
    </submittedName>
</protein>
<organism evidence="1 2">
    <name type="scientific">Arthrobacter pigmenti</name>
    <dbReference type="NCBI Taxonomy" id="271432"/>
    <lineage>
        <taxon>Bacteria</taxon>
        <taxon>Bacillati</taxon>
        <taxon>Actinomycetota</taxon>
        <taxon>Actinomycetes</taxon>
        <taxon>Micrococcales</taxon>
        <taxon>Micrococcaceae</taxon>
        <taxon>Arthrobacter</taxon>
    </lineage>
</organism>
<reference evidence="1 2" key="1">
    <citation type="submission" date="2020-03" db="EMBL/GenBank/DDBJ databases">
        <title>Sequencing the genomes of 1000 actinobacteria strains.</title>
        <authorList>
            <person name="Klenk H.-P."/>
        </authorList>
    </citation>
    <scope>NUCLEOTIDE SEQUENCE [LARGE SCALE GENOMIC DNA]</scope>
    <source>
        <strain evidence="1 2">DSM 16403</strain>
    </source>
</reference>
<accession>A0A846RD66</accession>
<gene>
    <name evidence="1" type="ORF">BJ994_000124</name>
</gene>
<dbReference type="EMBL" id="JAATJL010000001">
    <property type="protein sequence ID" value="NJC21048.1"/>
    <property type="molecule type" value="Genomic_DNA"/>
</dbReference>
<evidence type="ECO:0000313" key="1">
    <source>
        <dbReference type="EMBL" id="NJC21048.1"/>
    </source>
</evidence>
<evidence type="ECO:0000313" key="2">
    <source>
        <dbReference type="Proteomes" id="UP000547458"/>
    </source>
</evidence>
<name>A0A846RD66_9MICC</name>
<proteinExistence type="predicted"/>
<sequence>MPDWLAVGLEVPVLGPPRTHPVPVWATDQFPVEAEKFTRPSTTADDPSLEDQVLEYFPSLPDAIITKVSPT</sequence>